<dbReference type="PANTHER" id="PTHR43213:SF5">
    <property type="entry name" value="BIFUNCTIONAL DTTP_UTP PYROPHOSPHATASE_METHYLTRANSFERASE PROTEIN-RELATED"/>
    <property type="match status" value="1"/>
</dbReference>
<dbReference type="EMBL" id="JACIEA010000001">
    <property type="protein sequence ID" value="MBB3942549.1"/>
    <property type="molecule type" value="Genomic_DNA"/>
</dbReference>
<comment type="subcellular location">
    <subcellularLocation>
        <location evidence="4">Cytoplasm</location>
    </subcellularLocation>
</comment>
<comment type="function">
    <text evidence="4">Nucleoside triphosphate pyrophosphatase that hydrolyzes dTTP and UTP. May have a dual role in cell division arrest and in preventing the incorporation of modified nucleotides into cellular nucleic acids.</text>
</comment>
<feature type="site" description="Important for substrate specificity" evidence="4">
    <location>
        <position position="73"/>
    </location>
</feature>
<evidence type="ECO:0000256" key="1">
    <source>
        <dbReference type="ARBA" id="ARBA00001968"/>
    </source>
</evidence>
<dbReference type="AlphaFoldDB" id="A0A840AW39"/>
<comment type="caution">
    <text evidence="5">The sequence shown here is derived from an EMBL/GenBank/DDBJ whole genome shotgun (WGS) entry which is preliminary data.</text>
</comment>
<keyword evidence="6" id="KW-1185">Reference proteome</keyword>
<gene>
    <name evidence="5" type="ORF">GGR91_000771</name>
</gene>
<dbReference type="PIRSF" id="PIRSF006305">
    <property type="entry name" value="Maf"/>
    <property type="match status" value="1"/>
</dbReference>
<name>A0A840AW39_9SPHN</name>
<sequence>MGLNPTLILASSSPRRRELLARLGVVPDRIASPDIDETPRKGEVPRVYALRMAEEKAVAVPRATGEIVIAGDTTVAVGRRILPQAADGDMQRGFLELLNGRRHHVLSAVAVIDADGRMRSRLCDSIVRFKRLSSEEIESYIACGEGLGKAGGYAIQGRAEALIDWMAGSHSGVVGLPLYETRTLLRASGYTLA</sequence>
<dbReference type="PANTHER" id="PTHR43213">
    <property type="entry name" value="BIFUNCTIONAL DTTP/UTP PYROPHOSPHATASE/METHYLTRANSFERASE PROTEIN-RELATED"/>
    <property type="match status" value="1"/>
</dbReference>
<dbReference type="GO" id="GO:0009117">
    <property type="term" value="P:nucleotide metabolic process"/>
    <property type="evidence" value="ECO:0007669"/>
    <property type="project" value="UniProtKB-KW"/>
</dbReference>
<keyword evidence="2 4" id="KW-0378">Hydrolase</keyword>
<dbReference type="NCBIfam" id="TIGR00172">
    <property type="entry name" value="maf"/>
    <property type="match status" value="1"/>
</dbReference>
<keyword evidence="3 4" id="KW-0546">Nucleotide metabolism</keyword>
<protein>
    <recommendedName>
        <fullName evidence="4">dTTP/UTP pyrophosphatase</fullName>
        <shortName evidence="4">dTTPase/UTPase</shortName>
        <ecNumber evidence="4">3.6.1.9</ecNumber>
    </recommendedName>
    <alternativeName>
        <fullName evidence="4">Nucleoside triphosphate pyrophosphatase</fullName>
    </alternativeName>
    <alternativeName>
        <fullName evidence="4">Nucleotide pyrophosphatase</fullName>
        <shortName evidence="4">Nucleotide PPase</shortName>
    </alternativeName>
</protein>
<evidence type="ECO:0000256" key="4">
    <source>
        <dbReference type="HAMAP-Rule" id="MF_00528"/>
    </source>
</evidence>
<dbReference type="Pfam" id="PF02545">
    <property type="entry name" value="Maf"/>
    <property type="match status" value="1"/>
</dbReference>
<reference evidence="5 6" key="1">
    <citation type="submission" date="2020-08" db="EMBL/GenBank/DDBJ databases">
        <title>Genomic Encyclopedia of Type Strains, Phase IV (KMG-IV): sequencing the most valuable type-strain genomes for metagenomic binning, comparative biology and taxonomic classification.</title>
        <authorList>
            <person name="Goeker M."/>
        </authorList>
    </citation>
    <scope>NUCLEOTIDE SEQUENCE [LARGE SCALE GENOMIC DNA]</scope>
    <source>
        <strain evidence="5 6">DSM 29050</strain>
    </source>
</reference>
<proteinExistence type="inferred from homology"/>
<comment type="catalytic activity">
    <reaction evidence="4">
        <text>dTTP + H2O = dTMP + diphosphate + H(+)</text>
        <dbReference type="Rhea" id="RHEA:28534"/>
        <dbReference type="ChEBI" id="CHEBI:15377"/>
        <dbReference type="ChEBI" id="CHEBI:15378"/>
        <dbReference type="ChEBI" id="CHEBI:33019"/>
        <dbReference type="ChEBI" id="CHEBI:37568"/>
        <dbReference type="ChEBI" id="CHEBI:63528"/>
        <dbReference type="EC" id="3.6.1.9"/>
    </reaction>
</comment>
<dbReference type="InterPro" id="IPR003697">
    <property type="entry name" value="Maf-like"/>
</dbReference>
<keyword evidence="4" id="KW-0963">Cytoplasm</keyword>
<dbReference type="GO" id="GO:0047429">
    <property type="term" value="F:nucleoside triphosphate diphosphatase activity"/>
    <property type="evidence" value="ECO:0007669"/>
    <property type="project" value="UniProtKB-EC"/>
</dbReference>
<feature type="site" description="Important for substrate specificity" evidence="4">
    <location>
        <position position="15"/>
    </location>
</feature>
<comment type="similarity">
    <text evidence="4">Belongs to the Maf family. YhdE subfamily.</text>
</comment>
<accession>A0A840AW39</accession>
<dbReference type="SUPFAM" id="SSF52972">
    <property type="entry name" value="ITPase-like"/>
    <property type="match status" value="1"/>
</dbReference>
<organism evidence="5 6">
    <name type="scientific">Sphingorhabdus rigui</name>
    <dbReference type="NCBI Taxonomy" id="1282858"/>
    <lineage>
        <taxon>Bacteria</taxon>
        <taxon>Pseudomonadati</taxon>
        <taxon>Pseudomonadota</taxon>
        <taxon>Alphaproteobacteria</taxon>
        <taxon>Sphingomonadales</taxon>
        <taxon>Sphingomonadaceae</taxon>
        <taxon>Sphingorhabdus</taxon>
    </lineage>
</organism>
<dbReference type="Gene3D" id="3.90.950.10">
    <property type="match status" value="1"/>
</dbReference>
<feature type="active site" description="Proton acceptor" evidence="4">
    <location>
        <position position="72"/>
    </location>
</feature>
<comment type="caution">
    <text evidence="4">Lacks conserved residue(s) required for the propagation of feature annotation.</text>
</comment>
<evidence type="ECO:0000313" key="6">
    <source>
        <dbReference type="Proteomes" id="UP000581447"/>
    </source>
</evidence>
<dbReference type="InterPro" id="IPR029001">
    <property type="entry name" value="ITPase-like_fam"/>
</dbReference>
<evidence type="ECO:0000313" key="5">
    <source>
        <dbReference type="EMBL" id="MBB3942549.1"/>
    </source>
</evidence>
<dbReference type="Proteomes" id="UP000581447">
    <property type="component" value="Unassembled WGS sequence"/>
</dbReference>
<comment type="cofactor">
    <cofactor evidence="1 4">
        <name>a divalent metal cation</name>
        <dbReference type="ChEBI" id="CHEBI:60240"/>
    </cofactor>
</comment>
<dbReference type="GO" id="GO:0005737">
    <property type="term" value="C:cytoplasm"/>
    <property type="evidence" value="ECO:0007669"/>
    <property type="project" value="UniProtKB-SubCell"/>
</dbReference>
<dbReference type="HAMAP" id="MF_00528">
    <property type="entry name" value="Maf"/>
    <property type="match status" value="1"/>
</dbReference>
<feature type="site" description="Important for substrate specificity" evidence="4">
    <location>
        <position position="156"/>
    </location>
</feature>
<dbReference type="CDD" id="cd00555">
    <property type="entry name" value="Maf"/>
    <property type="match status" value="1"/>
</dbReference>
<evidence type="ECO:0000256" key="3">
    <source>
        <dbReference type="ARBA" id="ARBA00023080"/>
    </source>
</evidence>
<evidence type="ECO:0000256" key="2">
    <source>
        <dbReference type="ARBA" id="ARBA00022801"/>
    </source>
</evidence>
<dbReference type="EC" id="3.6.1.9" evidence="4"/>
<comment type="catalytic activity">
    <reaction evidence="4">
        <text>UTP + H2O = UMP + diphosphate + H(+)</text>
        <dbReference type="Rhea" id="RHEA:29395"/>
        <dbReference type="ChEBI" id="CHEBI:15377"/>
        <dbReference type="ChEBI" id="CHEBI:15378"/>
        <dbReference type="ChEBI" id="CHEBI:33019"/>
        <dbReference type="ChEBI" id="CHEBI:46398"/>
        <dbReference type="ChEBI" id="CHEBI:57865"/>
        <dbReference type="EC" id="3.6.1.9"/>
    </reaction>
</comment>